<dbReference type="AlphaFoldDB" id="A0A9N9J376"/>
<evidence type="ECO:0000313" key="1">
    <source>
        <dbReference type="EMBL" id="CAG8763114.1"/>
    </source>
</evidence>
<sequence length="56" mass="6551">IDIVKLRKEIIIVTKLSAFVRQVTKNILIAQENEEDTQVVIKKCDKHTIDLKILEY</sequence>
<dbReference type="EMBL" id="CAJVPQ010023597">
    <property type="protein sequence ID" value="CAG8763114.1"/>
    <property type="molecule type" value="Genomic_DNA"/>
</dbReference>
<protein>
    <submittedName>
        <fullName evidence="1">963_t:CDS:1</fullName>
    </submittedName>
</protein>
<accession>A0A9N9J376</accession>
<dbReference type="OrthoDB" id="2425656at2759"/>
<name>A0A9N9J376_9GLOM</name>
<comment type="caution">
    <text evidence="1">The sequence shown here is derived from an EMBL/GenBank/DDBJ whole genome shotgun (WGS) entry which is preliminary data.</text>
</comment>
<evidence type="ECO:0000313" key="2">
    <source>
        <dbReference type="Proteomes" id="UP000789570"/>
    </source>
</evidence>
<feature type="non-terminal residue" evidence="1">
    <location>
        <position position="1"/>
    </location>
</feature>
<reference evidence="1" key="1">
    <citation type="submission" date="2021-06" db="EMBL/GenBank/DDBJ databases">
        <authorList>
            <person name="Kallberg Y."/>
            <person name="Tangrot J."/>
            <person name="Rosling A."/>
        </authorList>
    </citation>
    <scope>NUCLEOTIDE SEQUENCE</scope>
    <source>
        <strain evidence="1">UK204</strain>
    </source>
</reference>
<keyword evidence="2" id="KW-1185">Reference proteome</keyword>
<gene>
    <name evidence="1" type="ORF">FCALED_LOCUS17055</name>
</gene>
<dbReference type="Proteomes" id="UP000789570">
    <property type="component" value="Unassembled WGS sequence"/>
</dbReference>
<proteinExistence type="predicted"/>
<organism evidence="1 2">
    <name type="scientific">Funneliformis caledonium</name>
    <dbReference type="NCBI Taxonomy" id="1117310"/>
    <lineage>
        <taxon>Eukaryota</taxon>
        <taxon>Fungi</taxon>
        <taxon>Fungi incertae sedis</taxon>
        <taxon>Mucoromycota</taxon>
        <taxon>Glomeromycotina</taxon>
        <taxon>Glomeromycetes</taxon>
        <taxon>Glomerales</taxon>
        <taxon>Glomeraceae</taxon>
        <taxon>Funneliformis</taxon>
    </lineage>
</organism>